<feature type="compositionally biased region" description="Polar residues" evidence="6">
    <location>
        <begin position="237"/>
        <end position="251"/>
    </location>
</feature>
<sequence>MNGKDHLFRTILIDLQDENMTPLDPSLARLAGQPNAQATLRRGTGFDNLETQVAWNPILMSNIPMNNTRMMTMPSLTSQGAFIPSIPTVSGTSSFDPLVNPTWTDSGAFLPQRTPTNPGPGRESTKPAANPRGPVSESNSGQRIRQYPACDINSTLEPIPPQHHSGHLSEAVPNKTKHYSAGDWNGDGSNQTMIRTGITPSERPPWPGESQTEMPDDDPDNRATDESPEEHTDPKSGGSSSTSAQPRQTQDLRARNRRAATKCRAKAKAAVAELEATEREMESKHQQLSAQAARLQDEVLALKNELLLHGNCDCEPIQQYLTNAAKNIIGGRMD</sequence>
<dbReference type="SMART" id="SM00338">
    <property type="entry name" value="BRLZ"/>
    <property type="match status" value="1"/>
</dbReference>
<dbReference type="GO" id="GO:0005634">
    <property type="term" value="C:nucleus"/>
    <property type="evidence" value="ECO:0007669"/>
    <property type="project" value="UniProtKB-SubCell"/>
</dbReference>
<comment type="caution">
    <text evidence="8">The sequence shown here is derived from an EMBL/GenBank/DDBJ whole genome shotgun (WGS) entry which is preliminary data.</text>
</comment>
<keyword evidence="9" id="KW-1185">Reference proteome</keyword>
<feature type="coiled-coil region" evidence="5">
    <location>
        <begin position="260"/>
        <end position="305"/>
    </location>
</feature>
<proteinExistence type="predicted"/>
<evidence type="ECO:0000256" key="4">
    <source>
        <dbReference type="ARBA" id="ARBA00023242"/>
    </source>
</evidence>
<comment type="subcellular location">
    <subcellularLocation>
        <location evidence="1">Nucleus</location>
    </subcellularLocation>
</comment>
<evidence type="ECO:0000256" key="3">
    <source>
        <dbReference type="ARBA" id="ARBA00023163"/>
    </source>
</evidence>
<protein>
    <recommendedName>
        <fullName evidence="7">BZIP domain-containing protein</fullName>
    </recommendedName>
</protein>
<keyword evidence="5" id="KW-0175">Coiled coil</keyword>
<dbReference type="Gene3D" id="1.20.5.170">
    <property type="match status" value="1"/>
</dbReference>
<dbReference type="PANTHER" id="PTHR19304">
    <property type="entry name" value="CYCLIC-AMP RESPONSE ELEMENT BINDING PROTEIN"/>
    <property type="match status" value="1"/>
</dbReference>
<dbReference type="AlphaFoldDB" id="A0AAN9USE9"/>
<evidence type="ECO:0000313" key="8">
    <source>
        <dbReference type="EMBL" id="KAK7747863.1"/>
    </source>
</evidence>
<evidence type="ECO:0000256" key="5">
    <source>
        <dbReference type="SAM" id="Coils"/>
    </source>
</evidence>
<evidence type="ECO:0000256" key="2">
    <source>
        <dbReference type="ARBA" id="ARBA00023015"/>
    </source>
</evidence>
<evidence type="ECO:0000259" key="7">
    <source>
        <dbReference type="PROSITE" id="PS50217"/>
    </source>
</evidence>
<dbReference type="InterPro" id="IPR051027">
    <property type="entry name" value="bZIP_transcription_factors"/>
</dbReference>
<dbReference type="InterPro" id="IPR046347">
    <property type="entry name" value="bZIP_sf"/>
</dbReference>
<evidence type="ECO:0000313" key="9">
    <source>
        <dbReference type="Proteomes" id="UP001320245"/>
    </source>
</evidence>
<dbReference type="EMBL" id="JAJSPL020000003">
    <property type="protein sequence ID" value="KAK7747863.1"/>
    <property type="molecule type" value="Genomic_DNA"/>
</dbReference>
<accession>A0AAN9USE9</accession>
<name>A0AAN9USE9_9PEZI</name>
<dbReference type="Proteomes" id="UP001320245">
    <property type="component" value="Unassembled WGS sequence"/>
</dbReference>
<feature type="compositionally biased region" description="Basic and acidic residues" evidence="6">
    <location>
        <begin position="220"/>
        <end position="234"/>
    </location>
</feature>
<keyword evidence="4" id="KW-0539">Nucleus</keyword>
<feature type="region of interest" description="Disordered" evidence="6">
    <location>
        <begin position="98"/>
        <end position="259"/>
    </location>
</feature>
<dbReference type="PROSITE" id="PS50217">
    <property type="entry name" value="BZIP"/>
    <property type="match status" value="1"/>
</dbReference>
<dbReference type="CDD" id="cd14687">
    <property type="entry name" value="bZIP_ATF2"/>
    <property type="match status" value="1"/>
</dbReference>
<reference evidence="8 9" key="1">
    <citation type="journal article" date="2023" name="PLoS ONE">
        <title>Cytospora paraplurivora sp. nov. isolated from orchards with fruit tree decline syndrome in Ontario, Canada.</title>
        <authorList>
            <person name="Ilyukhin E."/>
            <person name="Nguyen H.D.T."/>
            <person name="Castle A.J."/>
            <person name="Ellouze W."/>
        </authorList>
    </citation>
    <scope>NUCLEOTIDE SEQUENCE [LARGE SCALE GENOMIC DNA]</scope>
    <source>
        <strain evidence="8 9">FDS-564</strain>
    </source>
</reference>
<dbReference type="PROSITE" id="PS00036">
    <property type="entry name" value="BZIP_BASIC"/>
    <property type="match status" value="1"/>
</dbReference>
<organism evidence="8 9">
    <name type="scientific">Cytospora paraplurivora</name>
    <dbReference type="NCBI Taxonomy" id="2898453"/>
    <lineage>
        <taxon>Eukaryota</taxon>
        <taxon>Fungi</taxon>
        <taxon>Dikarya</taxon>
        <taxon>Ascomycota</taxon>
        <taxon>Pezizomycotina</taxon>
        <taxon>Sordariomycetes</taxon>
        <taxon>Sordariomycetidae</taxon>
        <taxon>Diaporthales</taxon>
        <taxon>Cytosporaceae</taxon>
        <taxon>Cytospora</taxon>
    </lineage>
</organism>
<dbReference type="InterPro" id="IPR004827">
    <property type="entry name" value="bZIP"/>
</dbReference>
<dbReference type="GO" id="GO:0003700">
    <property type="term" value="F:DNA-binding transcription factor activity"/>
    <property type="evidence" value="ECO:0007669"/>
    <property type="project" value="InterPro"/>
</dbReference>
<gene>
    <name evidence="8" type="ORF">SLS53_001113</name>
</gene>
<evidence type="ECO:0000256" key="1">
    <source>
        <dbReference type="ARBA" id="ARBA00004123"/>
    </source>
</evidence>
<evidence type="ECO:0000256" key="6">
    <source>
        <dbReference type="SAM" id="MobiDB-lite"/>
    </source>
</evidence>
<feature type="domain" description="BZIP" evidence="7">
    <location>
        <begin position="253"/>
        <end position="309"/>
    </location>
</feature>
<dbReference type="SUPFAM" id="SSF57959">
    <property type="entry name" value="Leucine zipper domain"/>
    <property type="match status" value="1"/>
</dbReference>
<keyword evidence="3" id="KW-0804">Transcription</keyword>
<keyword evidence="2" id="KW-0805">Transcription regulation</keyword>